<sequence length="496" mass="53461">MFSPLLLLTYSSLFLPAICTPLHKSNGLAIKTTSGDVHGFINQTAPQVLQFLGIPYAEPPVGDLRFAAPQTKAKGSSINATAFPPSCLQGSSPTANVYTDVVPQFLIEGGQSEDCLYLSIWTPANPTKKTLPVLIFIPGGGYAGGGEDIPYHNPDLWVQKTQSHIVVLLNYRLNVFGFPNAKAITENRNPGLLDQRKAVEWVYQNIASFNGDTNRIILWGQSAGGASVDNYNYAYPQDPIVKGLIINSGSAFLLDTTDASQTNFTALAGMVGCKDLAPEPEIACMRNISADAIENALNEYQKSGASPSLGFTPVPDNVTAFSNPADRAKRGLVANLPVIIGSLTNEGAGFLPVSENGPGEAALYAATQNIIACPVAQEVRSRVDTNLTTYRYQYAGNFSNISPLPWMGAYHSSELPMFFDTHYLYRGNSTPYEYEVADTMQALVLSFANDPQVAPSVGDLTWPLYEDGKDTMLLLAEGNTKTQLVSGERIDGNCTF</sequence>
<protein>
    <recommendedName>
        <fullName evidence="2">Carboxylesterase type B domain-containing protein</fullName>
    </recommendedName>
</protein>
<evidence type="ECO:0000259" key="2">
    <source>
        <dbReference type="Pfam" id="PF00135"/>
    </source>
</evidence>
<feature type="chain" id="PRO_5009445110" description="Carboxylesterase type B domain-containing protein" evidence="1">
    <location>
        <begin position="20"/>
        <end position="496"/>
    </location>
</feature>
<dbReference type="InterPro" id="IPR002018">
    <property type="entry name" value="CarbesteraseB"/>
</dbReference>
<keyword evidence="1" id="KW-0732">Signal</keyword>
<evidence type="ECO:0000313" key="3">
    <source>
        <dbReference type="EMBL" id="APA13318.1"/>
    </source>
</evidence>
<feature type="domain" description="Carboxylesterase type B" evidence="2">
    <location>
        <begin position="29"/>
        <end position="354"/>
    </location>
</feature>
<dbReference type="PROSITE" id="PS00941">
    <property type="entry name" value="CARBOXYLESTERASE_B_2"/>
    <property type="match status" value="1"/>
</dbReference>
<dbReference type="Pfam" id="PF00135">
    <property type="entry name" value="COesterase"/>
    <property type="match status" value="2"/>
</dbReference>
<dbReference type="Gene3D" id="3.40.50.1820">
    <property type="entry name" value="alpha/beta hydrolase"/>
    <property type="match status" value="2"/>
</dbReference>
<feature type="signal peptide" evidence="1">
    <location>
        <begin position="1"/>
        <end position="19"/>
    </location>
</feature>
<dbReference type="VEuPathDB" id="FungiDB:sscle_10g080880"/>
<dbReference type="SUPFAM" id="SSF53474">
    <property type="entry name" value="alpha/beta-Hydrolases"/>
    <property type="match status" value="1"/>
</dbReference>
<dbReference type="AlphaFoldDB" id="A0A1D9QEK2"/>
<feature type="domain" description="Carboxylesterase type B" evidence="2">
    <location>
        <begin position="365"/>
        <end position="480"/>
    </location>
</feature>
<proteinExistence type="predicted"/>
<gene>
    <name evidence="3" type="ORF">sscle_10g080880</name>
</gene>
<evidence type="ECO:0000313" key="4">
    <source>
        <dbReference type="Proteomes" id="UP000177798"/>
    </source>
</evidence>
<dbReference type="InterPro" id="IPR019819">
    <property type="entry name" value="Carboxylesterase_B_CS"/>
</dbReference>
<reference evidence="4" key="1">
    <citation type="journal article" date="2017" name="Genome Biol. Evol.">
        <title>The complete genome sequence of the phytopathogenic fungus Sclerotinia sclerotiorum reveals insights into the genome architecture of broad host range pathogens.</title>
        <authorList>
            <person name="Derbyshire M."/>
            <person name="Denton-Giles M."/>
            <person name="Hegedus D."/>
            <person name="Seifbarghy S."/>
            <person name="Rollins J."/>
            <person name="van Kan J."/>
            <person name="Seidl M.F."/>
            <person name="Faino L."/>
            <person name="Mbengue M."/>
            <person name="Navaud O."/>
            <person name="Raffaele S."/>
            <person name="Hammond-Kosack K."/>
            <person name="Heard S."/>
            <person name="Oliver R."/>
        </authorList>
    </citation>
    <scope>NUCLEOTIDE SEQUENCE [LARGE SCALE GENOMIC DNA]</scope>
    <source>
        <strain evidence="4">ATCC 18683 / 1980 / Ss-1</strain>
    </source>
</reference>
<dbReference type="InterPro" id="IPR029058">
    <property type="entry name" value="AB_hydrolase_fold"/>
</dbReference>
<dbReference type="InterPro" id="IPR050309">
    <property type="entry name" value="Type-B_Carboxylest/Lipase"/>
</dbReference>
<dbReference type="Proteomes" id="UP000177798">
    <property type="component" value="Chromosome 10"/>
</dbReference>
<dbReference type="PANTHER" id="PTHR11559">
    <property type="entry name" value="CARBOXYLESTERASE"/>
    <property type="match status" value="1"/>
</dbReference>
<evidence type="ECO:0000256" key="1">
    <source>
        <dbReference type="SAM" id="SignalP"/>
    </source>
</evidence>
<dbReference type="EMBL" id="CP017823">
    <property type="protein sequence ID" value="APA13318.1"/>
    <property type="molecule type" value="Genomic_DNA"/>
</dbReference>
<organism evidence="3 4">
    <name type="scientific">Sclerotinia sclerotiorum (strain ATCC 18683 / 1980 / Ss-1)</name>
    <name type="common">White mold</name>
    <name type="synonym">Whetzelinia sclerotiorum</name>
    <dbReference type="NCBI Taxonomy" id="665079"/>
    <lineage>
        <taxon>Eukaryota</taxon>
        <taxon>Fungi</taxon>
        <taxon>Dikarya</taxon>
        <taxon>Ascomycota</taxon>
        <taxon>Pezizomycotina</taxon>
        <taxon>Leotiomycetes</taxon>
        <taxon>Helotiales</taxon>
        <taxon>Sclerotiniaceae</taxon>
        <taxon>Sclerotinia</taxon>
    </lineage>
</organism>
<name>A0A1D9QEK2_SCLS1</name>
<accession>A0A1D9QEK2</accession>
<dbReference type="OrthoDB" id="408631at2759"/>